<accession>F4PEW0</accession>
<evidence type="ECO:0000256" key="3">
    <source>
        <dbReference type="ARBA" id="ARBA00022989"/>
    </source>
</evidence>
<dbReference type="GO" id="GO:0016020">
    <property type="term" value="C:membrane"/>
    <property type="evidence" value="ECO:0007669"/>
    <property type="project" value="UniProtKB-SubCell"/>
</dbReference>
<evidence type="ECO:0008006" key="9">
    <source>
        <dbReference type="Google" id="ProtNLM"/>
    </source>
</evidence>
<organism evidence="7 8">
    <name type="scientific">Batrachochytrium dendrobatidis (strain JAM81 / FGSC 10211)</name>
    <name type="common">Frog chytrid fungus</name>
    <dbReference type="NCBI Taxonomy" id="684364"/>
    <lineage>
        <taxon>Eukaryota</taxon>
        <taxon>Fungi</taxon>
        <taxon>Fungi incertae sedis</taxon>
        <taxon>Chytridiomycota</taxon>
        <taxon>Chytridiomycota incertae sedis</taxon>
        <taxon>Chytridiomycetes</taxon>
        <taxon>Rhizophydiales</taxon>
        <taxon>Rhizophydiales incertae sedis</taxon>
        <taxon>Batrachochytrium</taxon>
    </lineage>
</organism>
<keyword evidence="8" id="KW-1185">Reference proteome</keyword>
<keyword evidence="4 6" id="KW-0472">Membrane</keyword>
<proteinExistence type="predicted"/>
<evidence type="ECO:0000256" key="2">
    <source>
        <dbReference type="ARBA" id="ARBA00022692"/>
    </source>
</evidence>
<evidence type="ECO:0000256" key="5">
    <source>
        <dbReference type="SAM" id="MobiDB-lite"/>
    </source>
</evidence>
<feature type="compositionally biased region" description="Pro residues" evidence="5">
    <location>
        <begin position="147"/>
        <end position="177"/>
    </location>
</feature>
<reference evidence="7 8" key="1">
    <citation type="submission" date="2009-12" db="EMBL/GenBank/DDBJ databases">
        <title>The draft genome of Batrachochytrium dendrobatidis.</title>
        <authorList>
            <consortium name="US DOE Joint Genome Institute (JGI-PGF)"/>
            <person name="Kuo A."/>
            <person name="Salamov A."/>
            <person name="Schmutz J."/>
            <person name="Lucas S."/>
            <person name="Pitluck S."/>
            <person name="Rosenblum E."/>
            <person name="Stajich J."/>
            <person name="Eisen M."/>
            <person name="Grigoriev I.V."/>
        </authorList>
    </citation>
    <scope>NUCLEOTIDE SEQUENCE [LARGE SCALE GENOMIC DNA]</scope>
    <source>
        <strain evidence="8">JAM81 / FGSC 10211</strain>
    </source>
</reference>
<comment type="subcellular location">
    <subcellularLocation>
        <location evidence="1">Membrane</location>
        <topology evidence="1">Multi-pass membrane protein</topology>
    </subcellularLocation>
</comment>
<feature type="transmembrane region" description="Helical" evidence="6">
    <location>
        <begin position="27"/>
        <end position="47"/>
    </location>
</feature>
<protein>
    <recommendedName>
        <fullName evidence="9">DoxX family protein</fullName>
    </recommendedName>
</protein>
<dbReference type="OrthoDB" id="10642504at2759"/>
<feature type="transmembrane region" description="Helical" evidence="6">
    <location>
        <begin position="82"/>
        <end position="100"/>
    </location>
</feature>
<feature type="transmembrane region" description="Helical" evidence="6">
    <location>
        <begin position="53"/>
        <end position="75"/>
    </location>
</feature>
<dbReference type="HOGENOM" id="CLU_1517596_0_0_1"/>
<dbReference type="STRING" id="684364.F4PEW0"/>
<dbReference type="Proteomes" id="UP000007241">
    <property type="component" value="Unassembled WGS sequence"/>
</dbReference>
<name>F4PEW0_BATDJ</name>
<feature type="region of interest" description="Disordered" evidence="5">
    <location>
        <begin position="137"/>
        <end position="177"/>
    </location>
</feature>
<dbReference type="AlphaFoldDB" id="F4PEW0"/>
<evidence type="ECO:0000313" key="7">
    <source>
        <dbReference type="EMBL" id="EGF76214.1"/>
    </source>
</evidence>
<keyword evidence="2 6" id="KW-0812">Transmembrane</keyword>
<evidence type="ECO:0000256" key="4">
    <source>
        <dbReference type="ARBA" id="ARBA00023136"/>
    </source>
</evidence>
<evidence type="ECO:0000256" key="6">
    <source>
        <dbReference type="SAM" id="Phobius"/>
    </source>
</evidence>
<sequence length="177" mass="19085">MAGYTKAISYEKAKASMPWVNDSTKGLVIFIGVAELLGGFGLILPYAFGIAPILTPIAAIGLAVVMILAAGFHVMRKEYQGISINIILLALALFVAIGQIREVKNIYVENFEKMKMIRVKSQEETRSSYQAKHKLVQCPGANSAPVASPPKNPKPKPKPGLPKPNPGPPNPNPGRIR</sequence>
<dbReference type="InterPro" id="IPR032808">
    <property type="entry name" value="DoxX"/>
</dbReference>
<evidence type="ECO:0000256" key="1">
    <source>
        <dbReference type="ARBA" id="ARBA00004141"/>
    </source>
</evidence>
<evidence type="ECO:0000313" key="8">
    <source>
        <dbReference type="Proteomes" id="UP000007241"/>
    </source>
</evidence>
<dbReference type="Pfam" id="PF13564">
    <property type="entry name" value="DoxX_2"/>
    <property type="match status" value="1"/>
</dbReference>
<dbReference type="InParanoid" id="F4PEW0"/>
<gene>
    <name evidence="7" type="ORF">BATDEDRAFT_28705</name>
</gene>
<keyword evidence="3 6" id="KW-1133">Transmembrane helix</keyword>
<dbReference type="EMBL" id="GL882900">
    <property type="protein sequence ID" value="EGF76214.1"/>
    <property type="molecule type" value="Genomic_DNA"/>
</dbReference>